<dbReference type="AlphaFoldDB" id="A0A1Y1IUX2"/>
<organism evidence="1 3">
    <name type="scientific">Klebsormidium nitens</name>
    <name type="common">Green alga</name>
    <name type="synonym">Ulothrix nitens</name>
    <dbReference type="NCBI Taxonomy" id="105231"/>
    <lineage>
        <taxon>Eukaryota</taxon>
        <taxon>Viridiplantae</taxon>
        <taxon>Streptophyta</taxon>
        <taxon>Klebsormidiophyceae</taxon>
        <taxon>Klebsormidiales</taxon>
        <taxon>Klebsormidiaceae</taxon>
        <taxon>Klebsormidium</taxon>
    </lineage>
</organism>
<evidence type="ECO:0000313" key="2">
    <source>
        <dbReference type="EMBL" id="GAQ92660.1"/>
    </source>
</evidence>
<dbReference type="EMBL" id="DF238035">
    <property type="protein sequence ID" value="GAQ92656.1"/>
    <property type="molecule type" value="Genomic_DNA"/>
</dbReference>
<accession>A0A1Y1IUX2</accession>
<proteinExistence type="predicted"/>
<protein>
    <submittedName>
        <fullName evidence="1">Uncharacterized protein</fullName>
    </submittedName>
</protein>
<reference evidence="1 3" key="1">
    <citation type="journal article" date="2014" name="Nat. Commun.">
        <title>Klebsormidium flaccidum genome reveals primary factors for plant terrestrial adaptation.</title>
        <authorList>
            <person name="Hori K."/>
            <person name="Maruyama F."/>
            <person name="Fujisawa T."/>
            <person name="Togashi T."/>
            <person name="Yamamoto N."/>
            <person name="Seo M."/>
            <person name="Sato S."/>
            <person name="Yamada T."/>
            <person name="Mori H."/>
            <person name="Tajima N."/>
            <person name="Moriyama T."/>
            <person name="Ikeuchi M."/>
            <person name="Watanabe M."/>
            <person name="Wada H."/>
            <person name="Kobayashi K."/>
            <person name="Saito M."/>
            <person name="Masuda T."/>
            <person name="Sasaki-Sekimoto Y."/>
            <person name="Mashiguchi K."/>
            <person name="Awai K."/>
            <person name="Shimojima M."/>
            <person name="Masuda S."/>
            <person name="Iwai M."/>
            <person name="Nobusawa T."/>
            <person name="Narise T."/>
            <person name="Kondo S."/>
            <person name="Saito H."/>
            <person name="Sato R."/>
            <person name="Murakawa M."/>
            <person name="Ihara Y."/>
            <person name="Oshima-Yamada Y."/>
            <person name="Ohtaka K."/>
            <person name="Satoh M."/>
            <person name="Sonobe K."/>
            <person name="Ishii M."/>
            <person name="Ohtani R."/>
            <person name="Kanamori-Sato M."/>
            <person name="Honoki R."/>
            <person name="Miyazaki D."/>
            <person name="Mochizuki H."/>
            <person name="Umetsu J."/>
            <person name="Higashi K."/>
            <person name="Shibata D."/>
            <person name="Kamiya Y."/>
            <person name="Sato N."/>
            <person name="Nakamura Y."/>
            <person name="Tabata S."/>
            <person name="Ida S."/>
            <person name="Kurokawa K."/>
            <person name="Ohta H."/>
        </authorList>
    </citation>
    <scope>NUCLEOTIDE SEQUENCE [LARGE SCALE GENOMIC DNA]</scope>
    <source>
        <strain evidence="1 3">NIES-2285</strain>
    </source>
</reference>
<name>A0A1Y1IUX2_KLENI</name>
<keyword evidence="3" id="KW-1185">Reference proteome</keyword>
<dbReference type="EMBL" id="DF238035">
    <property type="protein sequence ID" value="GAQ92660.1"/>
    <property type="molecule type" value="Genomic_DNA"/>
</dbReference>
<gene>
    <name evidence="1" type="ORF">KFL_010860020</name>
    <name evidence="2" type="ORF">KFL_010860040</name>
</gene>
<feature type="non-terminal residue" evidence="1">
    <location>
        <position position="1"/>
    </location>
</feature>
<dbReference type="Proteomes" id="UP000054558">
    <property type="component" value="Unassembled WGS sequence"/>
</dbReference>
<evidence type="ECO:0000313" key="3">
    <source>
        <dbReference type="Proteomes" id="UP000054558"/>
    </source>
</evidence>
<evidence type="ECO:0000313" key="1">
    <source>
        <dbReference type="EMBL" id="GAQ92656.1"/>
    </source>
</evidence>
<sequence>TKTRQEKNLGKARSVFVL</sequence>